<evidence type="ECO:0000313" key="2">
    <source>
        <dbReference type="EMBL" id="MBM6921719.1"/>
    </source>
</evidence>
<keyword evidence="1" id="KW-0812">Transmembrane</keyword>
<reference evidence="2" key="1">
    <citation type="submission" date="2020-08" db="EMBL/GenBank/DDBJ databases">
        <authorList>
            <person name="Cejkova D."/>
            <person name="Kubasova T."/>
            <person name="Jahodarova E."/>
            <person name="Rychlik I."/>
        </authorList>
    </citation>
    <scope>NUCLEOTIDE SEQUENCE</scope>
    <source>
        <strain evidence="2">An559</strain>
    </source>
</reference>
<keyword evidence="1" id="KW-1133">Transmembrane helix</keyword>
<proteinExistence type="predicted"/>
<dbReference type="EMBL" id="JACJKY010000024">
    <property type="protein sequence ID" value="MBM6921719.1"/>
    <property type="molecule type" value="Genomic_DNA"/>
</dbReference>
<protein>
    <submittedName>
        <fullName evidence="2">Uncharacterized protein</fullName>
    </submittedName>
</protein>
<evidence type="ECO:0000256" key="1">
    <source>
        <dbReference type="SAM" id="Phobius"/>
    </source>
</evidence>
<feature type="transmembrane region" description="Helical" evidence="1">
    <location>
        <begin position="7"/>
        <end position="27"/>
    </location>
</feature>
<sequence>MTKKKGIFIGVAVILVAAVGVLFAVYFTSPSDIISFANPNDAEVETITLIVDRRSGELPSGEQKVFTEALQKLSGKIAENEAKTLFEGYLGRITGLSYRFSDGHTATFVFSPEDENLIRVTVAPGASDVASAEAYFRVESKDFSRGSIEALQDRVALAYPDSDGTLPDGAA</sequence>
<accession>A0A938X910</accession>
<keyword evidence="3" id="KW-1185">Reference proteome</keyword>
<organism evidence="2 3">
    <name type="scientific">Merdimmobilis hominis</name>
    <dbReference type="NCBI Taxonomy" id="2897707"/>
    <lineage>
        <taxon>Bacteria</taxon>
        <taxon>Bacillati</taxon>
        <taxon>Bacillota</taxon>
        <taxon>Clostridia</taxon>
        <taxon>Eubacteriales</taxon>
        <taxon>Oscillospiraceae</taxon>
        <taxon>Merdimmobilis</taxon>
    </lineage>
</organism>
<gene>
    <name evidence="2" type="ORF">H6A12_11220</name>
</gene>
<evidence type="ECO:0000313" key="3">
    <source>
        <dbReference type="Proteomes" id="UP000774750"/>
    </source>
</evidence>
<comment type="caution">
    <text evidence="2">The sequence shown here is derived from an EMBL/GenBank/DDBJ whole genome shotgun (WGS) entry which is preliminary data.</text>
</comment>
<keyword evidence="1" id="KW-0472">Membrane</keyword>
<dbReference type="AlphaFoldDB" id="A0A938X910"/>
<reference evidence="2" key="2">
    <citation type="journal article" date="2021" name="Sci. Rep.">
        <title>The distribution of antibiotic resistance genes in chicken gut microbiota commensals.</title>
        <authorList>
            <person name="Juricova H."/>
            <person name="Matiasovicova J."/>
            <person name="Kubasova T."/>
            <person name="Cejkova D."/>
            <person name="Rychlik I."/>
        </authorList>
    </citation>
    <scope>NUCLEOTIDE SEQUENCE</scope>
    <source>
        <strain evidence="2">An559</strain>
    </source>
</reference>
<name>A0A938X910_9FIRM</name>
<dbReference type="Proteomes" id="UP000774750">
    <property type="component" value="Unassembled WGS sequence"/>
</dbReference>
<dbReference type="RefSeq" id="WP_204447909.1">
    <property type="nucleotide sequence ID" value="NZ_JACJKY010000024.1"/>
</dbReference>